<evidence type="ECO:0000259" key="3">
    <source>
        <dbReference type="Pfam" id="PF20620"/>
    </source>
</evidence>
<comment type="caution">
    <text evidence="5">The sequence shown here is derived from an EMBL/GenBank/DDBJ whole genome shotgun (WGS) entry which is preliminary data.</text>
</comment>
<dbReference type="GO" id="GO:0003723">
    <property type="term" value="F:RNA binding"/>
    <property type="evidence" value="ECO:0007669"/>
    <property type="project" value="UniProtKB-KW"/>
</dbReference>
<dbReference type="Pfam" id="PF07944">
    <property type="entry name" value="Beta-AFase-like_GH127_cat"/>
    <property type="match status" value="1"/>
</dbReference>
<dbReference type="AlphaFoldDB" id="A0A1V4ICK0"/>
<accession>A0A1V4ICK0</accession>
<proteinExistence type="predicted"/>
<keyword evidence="5" id="KW-0378">Hydrolase</keyword>
<feature type="domain" description="Non-reducing end beta-L-arabinofuranosidase-like GH127 middle" evidence="4">
    <location>
        <begin position="388"/>
        <end position="478"/>
    </location>
</feature>
<dbReference type="GO" id="GO:0102478">
    <property type="term" value="F:beta-L-arabinofuranosidase activity"/>
    <property type="evidence" value="ECO:0007669"/>
    <property type="project" value="UniProtKB-EC"/>
</dbReference>
<dbReference type="InterPro" id="IPR008928">
    <property type="entry name" value="6-hairpin_glycosidase_sf"/>
</dbReference>
<dbReference type="PROSITE" id="PS50889">
    <property type="entry name" value="S4"/>
    <property type="match status" value="1"/>
</dbReference>
<name>A0A1V4ICK0_9CLOT</name>
<evidence type="ECO:0000259" key="4">
    <source>
        <dbReference type="Pfam" id="PF20736"/>
    </source>
</evidence>
<dbReference type="InterPro" id="IPR049046">
    <property type="entry name" value="Beta-AFase-like_GH127_middle"/>
</dbReference>
<dbReference type="Pfam" id="PF20736">
    <property type="entry name" value="Glyco_hydro127M"/>
    <property type="match status" value="1"/>
</dbReference>
<evidence type="ECO:0000313" key="6">
    <source>
        <dbReference type="Proteomes" id="UP000190080"/>
    </source>
</evidence>
<evidence type="ECO:0000256" key="1">
    <source>
        <dbReference type="PROSITE-ProRule" id="PRU00182"/>
    </source>
</evidence>
<gene>
    <name evidence="5" type="primary">hypBA1_4</name>
    <name evidence="5" type="ORF">CLORY_39600</name>
</gene>
<feature type="domain" description="Glycoside hydrolase GH146 substrate-binding" evidence="3">
    <location>
        <begin position="611"/>
        <end position="739"/>
    </location>
</feature>
<dbReference type="EMBL" id="MZGV01000074">
    <property type="protein sequence ID" value="OPJ57732.1"/>
    <property type="molecule type" value="Genomic_DNA"/>
</dbReference>
<protein>
    <submittedName>
        <fullName evidence="5">Non-reducing end beta-L-arabinofuranosidase</fullName>
        <ecNumber evidence="5">3.2.1.185</ecNumber>
    </submittedName>
</protein>
<dbReference type="GO" id="GO:0005975">
    <property type="term" value="P:carbohydrate metabolic process"/>
    <property type="evidence" value="ECO:0007669"/>
    <property type="project" value="InterPro"/>
</dbReference>
<dbReference type="Pfam" id="PF20620">
    <property type="entry name" value="DUF6805"/>
    <property type="match status" value="1"/>
</dbReference>
<dbReference type="Proteomes" id="UP000190080">
    <property type="component" value="Unassembled WGS sequence"/>
</dbReference>
<reference evidence="5 6" key="1">
    <citation type="submission" date="2017-03" db="EMBL/GenBank/DDBJ databases">
        <title>Genome sequence of Clostridium oryzae DSM 28571.</title>
        <authorList>
            <person name="Poehlein A."/>
            <person name="Daniel R."/>
        </authorList>
    </citation>
    <scope>NUCLEOTIDE SEQUENCE [LARGE SCALE GENOMIC DNA]</scope>
    <source>
        <strain evidence="5 6">DSM 28571</strain>
    </source>
</reference>
<dbReference type="PANTHER" id="PTHR31151">
    <property type="entry name" value="PROLINE-TRNA LIGASE (DUF1680)"/>
    <property type="match status" value="1"/>
</dbReference>
<dbReference type="RefSeq" id="WP_242954463.1">
    <property type="nucleotide sequence ID" value="NZ_MZGV01000074.1"/>
</dbReference>
<dbReference type="EC" id="3.2.1.185" evidence="5"/>
<dbReference type="InterPro" id="IPR046544">
    <property type="entry name" value="GH146_SB_dom"/>
</dbReference>
<organism evidence="5 6">
    <name type="scientific">Clostridium oryzae</name>
    <dbReference type="NCBI Taxonomy" id="1450648"/>
    <lineage>
        <taxon>Bacteria</taxon>
        <taxon>Bacillati</taxon>
        <taxon>Bacillota</taxon>
        <taxon>Clostridia</taxon>
        <taxon>Eubacteriales</taxon>
        <taxon>Clostridiaceae</taxon>
        <taxon>Clostridium</taxon>
    </lineage>
</organism>
<sequence length="751" mass="86854">MIKEFLMSDVKLTDSYCSNAFEKEIAYLKSYDCDRLLSFFRSTKGLTPKAESYPGWEDSEIRGHTMGHYLTALAQAHSNTKDSTIYERLQYLIDELSLCQFENGYLSAFPEEFFDRLENQQPVWVPWYTMHKIIAGLILVCKLTNISKAHDIVSKLGDWVYKRTDKWTLETQARVLSIEYGGMNDCMYELYKLTKKEIHRLAAHKFDEIDLFTQIHDGKDVLNNRHANTTIPKFLGALNRYFVYGENEKFYLDAAKAFWDIVISDHSYITGGNSEWEHFGEPNILDAERTNTNCETCNTYNMLKLSRGLFQLTGDKKYADFYENTFINAILSSQNPETGMTTYFQPMATGYFKVYSSAFEHFWCCTGTGMENFSKLNDSLYFYDNDNIYVNMYLSSEVNWSDKKVKITQNSDIPTEDTAKFTINVENDTEFVLSLRLPKWSKETSIKVNGKKLDFKTINGYAAIKRKWNNNDNVEIRFVIEAAFAELPDNKNAVAFYYGPVVLSAALGKEKLEESLTGVIVKIPSKHVEIKDYITIKDIDTWKRNFKENFVRVSDKLEFKLKGTDEDNHLLFTPHYRQYTERYGIYWTLVEEGSEELQKYILEKKQADLIAAAEIDSVQAGNDQYELSHHIQGHETEAGNREGYHYRLAKPNGWFSYEMKVVNTEDTYLQISYIPAGCQKGFDILVNDTLLVHEAINGAVWNKLVTKTYLIPKEFIGNKNLVIVKFKAAHNEVSASIADLLRTTKKYDKLV</sequence>
<dbReference type="STRING" id="1450648.CLORY_39600"/>
<keyword evidence="6" id="KW-1185">Reference proteome</keyword>
<evidence type="ECO:0000313" key="5">
    <source>
        <dbReference type="EMBL" id="OPJ57732.1"/>
    </source>
</evidence>
<feature type="domain" description="Non-reducing end beta-L-arabinofuranosidase-like GH127 catalytic" evidence="2">
    <location>
        <begin position="9"/>
        <end position="377"/>
    </location>
</feature>
<dbReference type="PANTHER" id="PTHR31151:SF0">
    <property type="entry name" value="PROLINE-TRNA LIGASE (DUF1680)"/>
    <property type="match status" value="1"/>
</dbReference>
<keyword evidence="5" id="KW-0326">Glycosidase</keyword>
<dbReference type="InterPro" id="IPR012878">
    <property type="entry name" value="Beta-AFase-like_GH127_cat"/>
</dbReference>
<keyword evidence="1" id="KW-0694">RNA-binding</keyword>
<evidence type="ECO:0000259" key="2">
    <source>
        <dbReference type="Pfam" id="PF07944"/>
    </source>
</evidence>
<dbReference type="SUPFAM" id="SSF48208">
    <property type="entry name" value="Six-hairpin glycosidases"/>
    <property type="match status" value="1"/>
</dbReference>